<dbReference type="Proteomes" id="UP001243330">
    <property type="component" value="Unassembled WGS sequence"/>
</dbReference>
<comment type="caution">
    <text evidence="1">The sequence shown here is derived from an EMBL/GenBank/DDBJ whole genome shotgun (WGS) entry which is preliminary data.</text>
</comment>
<dbReference type="AlphaFoldDB" id="A0AAD9AUI6"/>
<gene>
    <name evidence="1" type="ORF">CCHR01_03608</name>
</gene>
<accession>A0AAD9AUI6</accession>
<protein>
    <submittedName>
        <fullName evidence="1">Uncharacterized protein</fullName>
    </submittedName>
</protein>
<proteinExistence type="predicted"/>
<name>A0AAD9AUI6_9PEZI</name>
<organism evidence="1 2">
    <name type="scientific">Colletotrichum chrysophilum</name>
    <dbReference type="NCBI Taxonomy" id="1836956"/>
    <lineage>
        <taxon>Eukaryota</taxon>
        <taxon>Fungi</taxon>
        <taxon>Dikarya</taxon>
        <taxon>Ascomycota</taxon>
        <taxon>Pezizomycotina</taxon>
        <taxon>Sordariomycetes</taxon>
        <taxon>Hypocreomycetidae</taxon>
        <taxon>Glomerellales</taxon>
        <taxon>Glomerellaceae</taxon>
        <taxon>Colletotrichum</taxon>
        <taxon>Colletotrichum gloeosporioides species complex</taxon>
    </lineage>
</organism>
<sequence length="160" mass="18105">MVHLTLSCNASCTQTRQMVPDSSVKSWAFECWLSYTESHGQMPSTVLDSSEMSLGVACLLSCNESCDQMQLMALLTSSCNASCIRIRLRAPRRQTESIRYDEIHGQMQRTVLLMSSCNESCILMEQMPGPEHVENRCCNESWRPMRPKQVAEQTEEGSKE</sequence>
<reference evidence="1" key="1">
    <citation type="submission" date="2023-01" db="EMBL/GenBank/DDBJ databases">
        <title>Colletotrichum chrysophilum M932 genome sequence.</title>
        <authorList>
            <person name="Baroncelli R."/>
        </authorList>
    </citation>
    <scope>NUCLEOTIDE SEQUENCE</scope>
    <source>
        <strain evidence="1">M932</strain>
    </source>
</reference>
<evidence type="ECO:0000313" key="1">
    <source>
        <dbReference type="EMBL" id="KAK1853730.1"/>
    </source>
</evidence>
<keyword evidence="2" id="KW-1185">Reference proteome</keyword>
<evidence type="ECO:0000313" key="2">
    <source>
        <dbReference type="Proteomes" id="UP001243330"/>
    </source>
</evidence>
<dbReference type="EMBL" id="JAQOWY010000049">
    <property type="protein sequence ID" value="KAK1853730.1"/>
    <property type="molecule type" value="Genomic_DNA"/>
</dbReference>